<sequence>MAQKEEQETGEMGQKTSQETGGGGGGKLRRPPPPSLPWTVRLKIAALVTAVDAAQRRDGTMNRFLFSLADRHAAATPRPDSAGVRSADITVDSTTGLWARVFSSSPPSPAASSSPPLPVIVYLHGGGFTMLSAASTLMDSLCRRFCREVNAVIVSVNYRLAPEHKFPAAYDDGEAVLRHLAVNGLPTDIAVPIDLTRVFLAGDSAGGNIAHHVATRWSSSSPSPSLRLAGIMLLQPFFGGEERTESELRLDGIGPVVNMRRADWSWRAFLPEGADRNHPVAHVTGGEITEDFPPAMVVVGGYDPLQDWQRRYAAVLRRKGNNSAAAVEVVEFPEAIHSFYAFPELADSGELVKKMKAFMDSNSPAKPNA</sequence>
<dbReference type="SUPFAM" id="SSF53474">
    <property type="entry name" value="alpha/beta-Hydrolases"/>
    <property type="match status" value="1"/>
</dbReference>
<feature type="region of interest" description="Disordered" evidence="4">
    <location>
        <begin position="1"/>
        <end position="36"/>
    </location>
</feature>
<dbReference type="AlphaFoldDB" id="A0A0D9X248"/>
<dbReference type="GO" id="GO:0016787">
    <property type="term" value="F:hydrolase activity"/>
    <property type="evidence" value="ECO:0007669"/>
    <property type="project" value="UniProtKB-KW"/>
</dbReference>
<dbReference type="eggNOG" id="KOG1515">
    <property type="taxonomic scope" value="Eukaryota"/>
</dbReference>
<accession>A0A0D9X248</accession>
<dbReference type="HOGENOM" id="CLU_012494_22_1_1"/>
<keyword evidence="7" id="KW-1185">Reference proteome</keyword>
<evidence type="ECO:0000256" key="2">
    <source>
        <dbReference type="ARBA" id="ARBA00022801"/>
    </source>
</evidence>
<name>A0A0D9X248_9ORYZ</name>
<dbReference type="Gramene" id="LPERR07G20970.1">
    <property type="protein sequence ID" value="LPERR07G20970.1"/>
    <property type="gene ID" value="LPERR07G20970"/>
</dbReference>
<dbReference type="Pfam" id="PF07859">
    <property type="entry name" value="Abhydrolase_3"/>
    <property type="match status" value="1"/>
</dbReference>
<evidence type="ECO:0000256" key="3">
    <source>
        <dbReference type="PROSITE-ProRule" id="PRU10038"/>
    </source>
</evidence>
<organism evidence="6 7">
    <name type="scientific">Leersia perrieri</name>
    <dbReference type="NCBI Taxonomy" id="77586"/>
    <lineage>
        <taxon>Eukaryota</taxon>
        <taxon>Viridiplantae</taxon>
        <taxon>Streptophyta</taxon>
        <taxon>Embryophyta</taxon>
        <taxon>Tracheophyta</taxon>
        <taxon>Spermatophyta</taxon>
        <taxon>Magnoliopsida</taxon>
        <taxon>Liliopsida</taxon>
        <taxon>Poales</taxon>
        <taxon>Poaceae</taxon>
        <taxon>BOP clade</taxon>
        <taxon>Oryzoideae</taxon>
        <taxon>Oryzeae</taxon>
        <taxon>Oryzinae</taxon>
        <taxon>Leersia</taxon>
    </lineage>
</organism>
<dbReference type="PANTHER" id="PTHR23024">
    <property type="entry name" value="ARYLACETAMIDE DEACETYLASE"/>
    <property type="match status" value="1"/>
</dbReference>
<dbReference type="Gene3D" id="3.40.50.1820">
    <property type="entry name" value="alpha/beta hydrolase"/>
    <property type="match status" value="1"/>
</dbReference>
<evidence type="ECO:0000256" key="1">
    <source>
        <dbReference type="ARBA" id="ARBA00010515"/>
    </source>
</evidence>
<dbReference type="InterPro" id="IPR013094">
    <property type="entry name" value="AB_hydrolase_3"/>
</dbReference>
<evidence type="ECO:0000256" key="4">
    <source>
        <dbReference type="SAM" id="MobiDB-lite"/>
    </source>
</evidence>
<evidence type="ECO:0000313" key="7">
    <source>
        <dbReference type="Proteomes" id="UP000032180"/>
    </source>
</evidence>
<comment type="similarity">
    <text evidence="1">Belongs to the 'GDXG' lipolytic enzyme family.</text>
</comment>
<dbReference type="PROSITE" id="PS01173">
    <property type="entry name" value="LIPASE_GDXG_HIS"/>
    <property type="match status" value="1"/>
</dbReference>
<keyword evidence="2" id="KW-0378">Hydrolase</keyword>
<reference evidence="7" key="2">
    <citation type="submission" date="2013-12" db="EMBL/GenBank/DDBJ databases">
        <authorList>
            <person name="Yu Y."/>
            <person name="Lee S."/>
            <person name="de Baynast K."/>
            <person name="Wissotski M."/>
            <person name="Liu L."/>
            <person name="Talag J."/>
            <person name="Goicoechea J."/>
            <person name="Angelova A."/>
            <person name="Jetty R."/>
            <person name="Kudrna D."/>
            <person name="Golser W."/>
            <person name="Rivera L."/>
            <person name="Zhang J."/>
            <person name="Wing R."/>
        </authorList>
    </citation>
    <scope>NUCLEOTIDE SEQUENCE</scope>
</reference>
<protein>
    <recommendedName>
        <fullName evidence="5">Alpha/beta hydrolase fold-3 domain-containing protein</fullName>
    </recommendedName>
</protein>
<evidence type="ECO:0000259" key="5">
    <source>
        <dbReference type="Pfam" id="PF07859"/>
    </source>
</evidence>
<reference evidence="6" key="3">
    <citation type="submission" date="2015-04" db="UniProtKB">
        <authorList>
            <consortium name="EnsemblPlants"/>
        </authorList>
    </citation>
    <scope>IDENTIFICATION</scope>
</reference>
<dbReference type="InterPro" id="IPR002168">
    <property type="entry name" value="Lipase_GDXG_HIS_AS"/>
</dbReference>
<dbReference type="InterPro" id="IPR033140">
    <property type="entry name" value="Lipase_GDXG_put_SER_AS"/>
</dbReference>
<dbReference type="STRING" id="77586.A0A0D9X248"/>
<reference evidence="6 7" key="1">
    <citation type="submission" date="2012-08" db="EMBL/GenBank/DDBJ databases">
        <title>Oryza genome evolution.</title>
        <authorList>
            <person name="Wing R.A."/>
        </authorList>
    </citation>
    <scope>NUCLEOTIDE SEQUENCE</scope>
</reference>
<dbReference type="Proteomes" id="UP000032180">
    <property type="component" value="Chromosome 7"/>
</dbReference>
<evidence type="ECO:0000313" key="6">
    <source>
        <dbReference type="EnsemblPlants" id="LPERR07G20970.1"/>
    </source>
</evidence>
<dbReference type="PROSITE" id="PS01174">
    <property type="entry name" value="LIPASE_GDXG_SER"/>
    <property type="match status" value="1"/>
</dbReference>
<dbReference type="InterPro" id="IPR050466">
    <property type="entry name" value="Carboxylest/Gibb_receptor"/>
</dbReference>
<dbReference type="InterPro" id="IPR029058">
    <property type="entry name" value="AB_hydrolase_fold"/>
</dbReference>
<proteinExistence type="inferred from homology"/>
<dbReference type="PANTHER" id="PTHR23024:SF24">
    <property type="entry name" value="ALPHA_BETA HYDROLASE FOLD-3 DOMAIN-CONTAINING PROTEIN"/>
    <property type="match status" value="1"/>
</dbReference>
<feature type="domain" description="Alpha/beta hydrolase fold-3" evidence="5">
    <location>
        <begin position="120"/>
        <end position="340"/>
    </location>
</feature>
<feature type="active site" evidence="3">
    <location>
        <position position="204"/>
    </location>
</feature>
<dbReference type="EnsemblPlants" id="LPERR07G20970.1">
    <property type="protein sequence ID" value="LPERR07G20970.1"/>
    <property type="gene ID" value="LPERR07G20970"/>
</dbReference>